<proteinExistence type="predicted"/>
<feature type="compositionally biased region" description="Low complexity" evidence="1">
    <location>
        <begin position="85"/>
        <end position="104"/>
    </location>
</feature>
<dbReference type="Proteomes" id="UP000325598">
    <property type="component" value="Unassembled WGS sequence"/>
</dbReference>
<evidence type="ECO:0000313" key="2">
    <source>
        <dbReference type="EMBL" id="GES30358.1"/>
    </source>
</evidence>
<name>A0A5J4LI78_9ACTN</name>
<organism evidence="2 3">
    <name type="scientific">Streptomyces angustmyceticus</name>
    <dbReference type="NCBI Taxonomy" id="285578"/>
    <lineage>
        <taxon>Bacteria</taxon>
        <taxon>Bacillati</taxon>
        <taxon>Actinomycetota</taxon>
        <taxon>Actinomycetes</taxon>
        <taxon>Kitasatosporales</taxon>
        <taxon>Streptomycetaceae</taxon>
        <taxon>Streptomyces</taxon>
    </lineage>
</organism>
<feature type="compositionally biased region" description="Gly residues" evidence="1">
    <location>
        <begin position="32"/>
        <end position="42"/>
    </location>
</feature>
<feature type="compositionally biased region" description="Gly residues" evidence="1">
    <location>
        <begin position="105"/>
        <end position="115"/>
    </location>
</feature>
<feature type="compositionally biased region" description="Low complexity" evidence="1">
    <location>
        <begin position="43"/>
        <end position="68"/>
    </location>
</feature>
<dbReference type="EMBL" id="BLAG01000008">
    <property type="protein sequence ID" value="GES30358.1"/>
    <property type="molecule type" value="Genomic_DNA"/>
</dbReference>
<keyword evidence="3" id="KW-1185">Reference proteome</keyword>
<reference evidence="2 3" key="1">
    <citation type="submission" date="2019-10" db="EMBL/GenBank/DDBJ databases">
        <title>Whole genome shotgun sequence of Streptomyces angustmyceticus NBRC 3934.</title>
        <authorList>
            <person name="Hosoyama A."/>
            <person name="Ichikawa N."/>
            <person name="Kimura A."/>
            <person name="Kitahashi Y."/>
            <person name="Komaki H."/>
            <person name="Uohara A."/>
        </authorList>
    </citation>
    <scope>NUCLEOTIDE SEQUENCE [LARGE SCALE GENOMIC DNA]</scope>
    <source>
        <strain evidence="2 3">NBRC 3934</strain>
    </source>
</reference>
<comment type="caution">
    <text evidence="2">The sequence shown here is derived from an EMBL/GenBank/DDBJ whole genome shotgun (WGS) entry which is preliminary data.</text>
</comment>
<protein>
    <submittedName>
        <fullName evidence="2">Uncharacterized protein</fullName>
    </submittedName>
</protein>
<feature type="region of interest" description="Disordered" evidence="1">
    <location>
        <begin position="29"/>
        <end position="128"/>
    </location>
</feature>
<evidence type="ECO:0000313" key="3">
    <source>
        <dbReference type="Proteomes" id="UP000325598"/>
    </source>
</evidence>
<sequence length="128" mass="12132">MAAGIRRSAGGADGSGRCGRARYTVAVSLPSGGAGARPGAGGAAVRAGARDVPAGAGPRPAAWTPAGADAGTDANPEARIAVRKSSSGSGATASAGRGSRASWPAGGGADRGGPCWGVRASCCSTRQR</sequence>
<evidence type="ECO:0000256" key="1">
    <source>
        <dbReference type="SAM" id="MobiDB-lite"/>
    </source>
</evidence>
<dbReference type="AlphaFoldDB" id="A0A5J4LI78"/>
<accession>A0A5J4LI78</accession>
<gene>
    <name evidence="2" type="ORF">San01_28450</name>
</gene>